<evidence type="ECO:0000256" key="3">
    <source>
        <dbReference type="ARBA" id="ARBA00023270"/>
    </source>
</evidence>
<dbReference type="PANTHER" id="PTHR43699">
    <property type="entry name" value="3-DEHYDROQUINATE DEHYDRATASE"/>
    <property type="match status" value="1"/>
</dbReference>
<keyword evidence="3 4" id="KW-0704">Schiff base</keyword>
<dbReference type="GO" id="GO:0046279">
    <property type="term" value="P:3,4-dihydroxybenzoate biosynthetic process"/>
    <property type="evidence" value="ECO:0007669"/>
    <property type="project" value="UniProtKB-ARBA"/>
</dbReference>
<dbReference type="Proteomes" id="UP000663525">
    <property type="component" value="Chromosome"/>
</dbReference>
<feature type="binding site" evidence="4">
    <location>
        <position position="242"/>
    </location>
    <ligand>
        <name>3-dehydroquinate</name>
        <dbReference type="ChEBI" id="CHEBI:32364"/>
    </ligand>
</feature>
<comment type="similarity">
    <text evidence="4">Belongs to the type-I 3-dehydroquinase family.</text>
</comment>
<dbReference type="AlphaFoldDB" id="A0A897MXX4"/>
<comment type="function">
    <text evidence="4">Involved in the third step of the chorismate pathway, which leads to the biosynthesis of aromatic amino acids. Catalyzes the cis-dehydration of 3-dehydroquinate (DHQ) and introduces the first double bond of the aromatic ring to yield 3-dehydroshikimate.</text>
</comment>
<dbReference type="Gene3D" id="3.20.20.70">
    <property type="entry name" value="Aldolase class I"/>
    <property type="match status" value="1"/>
</dbReference>
<keyword evidence="4" id="KW-0057">Aromatic amino acid biosynthesis</keyword>
<dbReference type="InterPro" id="IPR013785">
    <property type="entry name" value="Aldolase_TIM"/>
</dbReference>
<name>A0A897MXX4_9EURY</name>
<dbReference type="GO" id="GO:0008652">
    <property type="term" value="P:amino acid biosynthetic process"/>
    <property type="evidence" value="ECO:0007669"/>
    <property type="project" value="UniProtKB-KW"/>
</dbReference>
<keyword evidence="4" id="KW-0028">Amino-acid biosynthesis</keyword>
<gene>
    <name evidence="4 5" type="primary">aroD</name>
    <name evidence="5" type="ORF">HSR121_0482</name>
</gene>
<dbReference type="GO" id="GO:0003855">
    <property type="term" value="F:3-dehydroquinate dehydratase activity"/>
    <property type="evidence" value="ECO:0007669"/>
    <property type="project" value="UniProtKB-UniRule"/>
</dbReference>
<dbReference type="InterPro" id="IPR001381">
    <property type="entry name" value="DHquinase_I"/>
</dbReference>
<dbReference type="HAMAP" id="MF_00214">
    <property type="entry name" value="AroD"/>
    <property type="match status" value="1"/>
</dbReference>
<dbReference type="PANTHER" id="PTHR43699:SF1">
    <property type="entry name" value="3-DEHYDROQUINATE DEHYDRATASE"/>
    <property type="match status" value="1"/>
</dbReference>
<dbReference type="EC" id="4.2.1.10" evidence="4"/>
<keyword evidence="2 4" id="KW-0456">Lyase</keyword>
<proteinExistence type="inferred from homology"/>
<feature type="binding site" evidence="4">
    <location>
        <position position="217"/>
    </location>
    <ligand>
        <name>3-dehydroquinate</name>
        <dbReference type="ChEBI" id="CHEBI:32364"/>
    </ligand>
</feature>
<dbReference type="SUPFAM" id="SSF51569">
    <property type="entry name" value="Aldolase"/>
    <property type="match status" value="1"/>
</dbReference>
<protein>
    <recommendedName>
        <fullName evidence="4">3-dehydroquinate dehydratase</fullName>
        <shortName evidence="4">3-dehydroquinase</shortName>
        <ecNumber evidence="4">4.2.1.10</ecNumber>
    </recommendedName>
    <alternativeName>
        <fullName evidence="4">Type I DHQase</fullName>
    </alternativeName>
    <alternativeName>
        <fullName evidence="4">Type I dehydroquinase</fullName>
        <shortName evidence="4">DHQ1</shortName>
    </alternativeName>
</protein>
<feature type="active site" description="Proton donor/acceptor" evidence="4">
    <location>
        <position position="150"/>
    </location>
</feature>
<comment type="subunit">
    <text evidence="4">Homodimer.</text>
</comment>
<evidence type="ECO:0000313" key="6">
    <source>
        <dbReference type="Proteomes" id="UP000663525"/>
    </source>
</evidence>
<feature type="active site" description="Schiff-base intermediate with substrate" evidence="4">
    <location>
        <position position="176"/>
    </location>
</feature>
<feature type="binding site" evidence="4">
    <location>
        <begin position="62"/>
        <end position="64"/>
    </location>
    <ligand>
        <name>3-dehydroquinate</name>
        <dbReference type="ChEBI" id="CHEBI:32364"/>
    </ligand>
</feature>
<dbReference type="Pfam" id="PF01487">
    <property type="entry name" value="DHquinase_I"/>
    <property type="match status" value="1"/>
</dbReference>
<evidence type="ECO:0000256" key="4">
    <source>
        <dbReference type="HAMAP-Rule" id="MF_00214"/>
    </source>
</evidence>
<dbReference type="UniPathway" id="UPA00053">
    <property type="reaction ID" value="UER00086"/>
</dbReference>
<evidence type="ECO:0000313" key="5">
    <source>
        <dbReference type="EMBL" id="QSG04838.1"/>
    </source>
</evidence>
<reference evidence="5" key="1">
    <citation type="submission" date="2020-11" db="EMBL/GenBank/DDBJ databases">
        <title>Carbohydrate-dependent, anaerobic sulfur respiration: A novel catabolism in halophilic archaea.</title>
        <authorList>
            <person name="Sorokin D.Y."/>
            <person name="Messina E."/>
            <person name="Smedile F."/>
            <person name="La Cono V."/>
            <person name="Hallsworth J.E."/>
            <person name="Yakimov M.M."/>
        </authorList>
    </citation>
    <scope>NUCLEOTIDE SEQUENCE</scope>
    <source>
        <strain evidence="5">HSR12-1</strain>
    </source>
</reference>
<dbReference type="EMBL" id="CP064787">
    <property type="protein sequence ID" value="QSG04838.1"/>
    <property type="molecule type" value="Genomic_DNA"/>
</dbReference>
<organism evidence="5 6">
    <name type="scientific">Halapricum desulfuricans</name>
    <dbReference type="NCBI Taxonomy" id="2841257"/>
    <lineage>
        <taxon>Archaea</taxon>
        <taxon>Methanobacteriati</taxon>
        <taxon>Methanobacteriota</taxon>
        <taxon>Stenosarchaea group</taxon>
        <taxon>Halobacteria</taxon>
        <taxon>Halobacteriales</taxon>
        <taxon>Haloarculaceae</taxon>
        <taxon>Halapricum</taxon>
    </lineage>
</organism>
<evidence type="ECO:0000256" key="1">
    <source>
        <dbReference type="ARBA" id="ARBA00001864"/>
    </source>
</evidence>
<comment type="pathway">
    <text evidence="4">Metabolic intermediate biosynthesis; chorismate biosynthesis; chorismate from D-erythrose 4-phosphate and phosphoenolpyruvate: step 3/7.</text>
</comment>
<feature type="binding site" evidence="4">
    <location>
        <position position="238"/>
    </location>
    <ligand>
        <name>3-dehydroquinate</name>
        <dbReference type="ChEBI" id="CHEBI:32364"/>
    </ligand>
</feature>
<dbReference type="GO" id="GO:0009423">
    <property type="term" value="P:chorismate biosynthetic process"/>
    <property type="evidence" value="ECO:0007669"/>
    <property type="project" value="UniProtKB-UniRule"/>
</dbReference>
<evidence type="ECO:0000256" key="2">
    <source>
        <dbReference type="ARBA" id="ARBA00023239"/>
    </source>
</evidence>
<comment type="caution">
    <text evidence="4">Lacks conserved residue(s) required for the propagation of feature annotation.</text>
</comment>
<feature type="binding site" evidence="4">
    <location>
        <position position="89"/>
    </location>
    <ligand>
        <name>3-dehydroquinate</name>
        <dbReference type="ChEBI" id="CHEBI:32364"/>
    </ligand>
</feature>
<dbReference type="InterPro" id="IPR050146">
    <property type="entry name" value="Type-I_3-dehydroquinase"/>
</dbReference>
<comment type="catalytic activity">
    <reaction evidence="1 4">
        <text>3-dehydroquinate = 3-dehydroshikimate + H2O</text>
        <dbReference type="Rhea" id="RHEA:21096"/>
        <dbReference type="ChEBI" id="CHEBI:15377"/>
        <dbReference type="ChEBI" id="CHEBI:16630"/>
        <dbReference type="ChEBI" id="CHEBI:32364"/>
        <dbReference type="EC" id="4.2.1.10"/>
    </reaction>
</comment>
<dbReference type="GO" id="GO:0009073">
    <property type="term" value="P:aromatic amino acid family biosynthetic process"/>
    <property type="evidence" value="ECO:0007669"/>
    <property type="project" value="UniProtKB-KW"/>
</dbReference>
<dbReference type="CDD" id="cd00502">
    <property type="entry name" value="DHQase_I"/>
    <property type="match status" value="1"/>
</dbReference>
<accession>A0A897MXX4</accession>
<sequence length="260" mass="27494">MRPVIDGTVRDRRAAGSTTLGREAFADGTPSDAMDFDSFVLAASTADLGDEPGAREHADCIEFRMDLAESPLEALESYDGKLPVLATNRADWEGGEATDDGRRLDELERAAERDAVEAIDLELETMRSGDGERVADHAREHGGDVVVSSHDFEGTPGMTDLQETLRAACTHGDVGKLAVTARARADVLDLLVATRAATAEGDRVATMAMGEPGRHSRAVAPLYGSRIGYAPVDPAKATAPGQYDLATLADLIAALEGESE</sequence>